<feature type="transmembrane region" description="Helical" evidence="7">
    <location>
        <begin position="298"/>
        <end position="320"/>
    </location>
</feature>
<comment type="similarity">
    <text evidence="6">Belongs to the ABC-4 integral membrane protein family.</text>
</comment>
<feature type="transmembrane region" description="Helical" evidence="7">
    <location>
        <begin position="395"/>
        <end position="418"/>
    </location>
</feature>
<dbReference type="EMBL" id="JAMQAW010000002">
    <property type="protein sequence ID" value="MCM2387137.1"/>
    <property type="molecule type" value="Genomic_DNA"/>
</dbReference>
<keyword evidence="2" id="KW-1003">Cell membrane</keyword>
<keyword evidence="3 7" id="KW-0812">Transmembrane</keyword>
<protein>
    <submittedName>
        <fullName evidence="9">ABC transporter permease</fullName>
    </submittedName>
</protein>
<dbReference type="InterPro" id="IPR050250">
    <property type="entry name" value="Macrolide_Exporter_MacB"/>
</dbReference>
<proteinExistence type="inferred from homology"/>
<gene>
    <name evidence="9" type="ORF">NBG84_02205</name>
</gene>
<evidence type="ECO:0000256" key="3">
    <source>
        <dbReference type="ARBA" id="ARBA00022692"/>
    </source>
</evidence>
<feature type="transmembrane region" description="Helical" evidence="7">
    <location>
        <begin position="341"/>
        <end position="364"/>
    </location>
</feature>
<keyword evidence="5 7" id="KW-0472">Membrane</keyword>
<dbReference type="PANTHER" id="PTHR30572">
    <property type="entry name" value="MEMBRANE COMPONENT OF TRANSPORTER-RELATED"/>
    <property type="match status" value="1"/>
</dbReference>
<dbReference type="PANTHER" id="PTHR30572:SF4">
    <property type="entry name" value="ABC TRANSPORTER PERMEASE YTRF"/>
    <property type="match status" value="1"/>
</dbReference>
<organism evidence="9 10">
    <name type="scientific">Streptomyces albipurpureus</name>
    <dbReference type="NCBI Taxonomy" id="2897419"/>
    <lineage>
        <taxon>Bacteria</taxon>
        <taxon>Bacillati</taxon>
        <taxon>Actinomycetota</taxon>
        <taxon>Actinomycetes</taxon>
        <taxon>Kitasatosporales</taxon>
        <taxon>Streptomycetaceae</taxon>
        <taxon>Streptomyces</taxon>
    </lineage>
</organism>
<evidence type="ECO:0000256" key="4">
    <source>
        <dbReference type="ARBA" id="ARBA00022989"/>
    </source>
</evidence>
<dbReference type="Pfam" id="PF02687">
    <property type="entry name" value="FtsX"/>
    <property type="match status" value="2"/>
</dbReference>
<feature type="transmembrane region" description="Helical" evidence="7">
    <location>
        <begin position="1088"/>
        <end position="1108"/>
    </location>
</feature>
<comment type="subcellular location">
    <subcellularLocation>
        <location evidence="1">Cell membrane</location>
        <topology evidence="1">Multi-pass membrane protein</topology>
    </subcellularLocation>
</comment>
<dbReference type="Proteomes" id="UP001431429">
    <property type="component" value="Unassembled WGS sequence"/>
</dbReference>
<evidence type="ECO:0000259" key="8">
    <source>
        <dbReference type="Pfam" id="PF02687"/>
    </source>
</evidence>
<feature type="transmembrane region" description="Helical" evidence="7">
    <location>
        <begin position="1042"/>
        <end position="1068"/>
    </location>
</feature>
<evidence type="ECO:0000256" key="7">
    <source>
        <dbReference type="SAM" id="Phobius"/>
    </source>
</evidence>
<reference evidence="9" key="1">
    <citation type="submission" date="2022-06" db="EMBL/GenBank/DDBJ databases">
        <title>Genome public.</title>
        <authorList>
            <person name="Sun Q."/>
        </authorList>
    </citation>
    <scope>NUCLEOTIDE SEQUENCE</scope>
    <source>
        <strain evidence="9">CWNU-1</strain>
    </source>
</reference>
<evidence type="ECO:0000256" key="2">
    <source>
        <dbReference type="ARBA" id="ARBA00022475"/>
    </source>
</evidence>
<dbReference type="InterPro" id="IPR003838">
    <property type="entry name" value="ABC3_permease_C"/>
</dbReference>
<feature type="transmembrane region" description="Helical" evidence="7">
    <location>
        <begin position="471"/>
        <end position="494"/>
    </location>
</feature>
<evidence type="ECO:0000256" key="1">
    <source>
        <dbReference type="ARBA" id="ARBA00004651"/>
    </source>
</evidence>
<dbReference type="RefSeq" id="WP_250917491.1">
    <property type="nucleotide sequence ID" value="NZ_JAMQAW010000002.1"/>
</dbReference>
<feature type="domain" description="ABC3 transporter permease C-terminal" evidence="8">
    <location>
        <begin position="993"/>
        <end position="1108"/>
    </location>
</feature>
<sequence>MAGFLFLRARGHRLLLAAALLAILLTTSILAALAAFAGSVGDAGLRHALRTRDASAAALVITSENTEVNRTAAARDARRGAQLAFDGLPVKLQQFDRSGPYALPRTLQSPAARKGEPDLTLFAAVDRAHVRLSSGTWPTPKTAGVIPVALPEVAAKQLRLTPGPRVLKVTDRMGGPPVRIRVTGIYRPTDRGAPYWQLDELDGRGVTKDVFTTFGPLLTDPSAMGTGGIRPGGVSWLATADFGGLTGERIDGVRKASAKSQQLLSAQPSLATGVVARTSLPGVLDQLERALLVSRATLLLVSLQLVLLAGYALLLVARLLSQERSSETQVLLARGASRRRIASLAALEALLLALPAAVCAPLLAGPITGLLAGHGLLARIGLQDELAGSGPTVRLWFIGAAVALACAVAVTMPALTAARAARGRARTLPGPLRAGADIALLAIAGVAYWQLERRTSGSGALSGDREGRLGIDPLLVVAPALALLAGTVLTLRLLPPAARLAERRAARGRGLTTSLAGWQFSRRPMRGAGPVLLLVLSVAMGMLAIGQGASWDRSQDDQADFRTGAPVRVLSGGSVPGFGQGGLYDGMRGVRSVAPAARTELSLSGGRRSTVLALDTAAAAEGLQLRGDLTGGGAGRPLEALRPSGDARPGVLLPKDVARLEFDVTLRRPSTRSGGEPSSGPALTFTFEDRYGVSYRIPVDPPPGDGRPHRVSIDLARAAGGPAGKPAAPLALTDIEAFEAEAADRIVSKRLAFGALRSVAADGTSRAVALPSGFAWTVKAIASVEVDPSNTDEAAPAITAVRSSARKPLDISYHTGKTFLDGWGPEMTVTLRMTVKRSAPAILKALVTEGFLQASGAKVGAVIDLPMQGGAVRVQIMGVLGAIPTTEREPSIGGTTSAEGGSEAASAAKTDGGALLVDLRAVNQILATRIDAAFPPSEWWLFPLPGKVAETAAKIRERTDLEPNQIQVRDEMAAALHSDPLGAGPQSALLAATIAAAALAAVGFAVSAVGALRERSREFAVLRALGAPRRQLARLLALEQSLLIGLALLIGVALGTVLTRAVVPLIVLTGQATQPIPSVLVELPTDRVALLLVGVAATPVAIVLALALRRGDSLTALRAQGGE</sequence>
<feature type="domain" description="ABC3 transporter permease C-terminal" evidence="8">
    <location>
        <begin position="300"/>
        <end position="419"/>
    </location>
</feature>
<feature type="transmembrane region" description="Helical" evidence="7">
    <location>
        <begin position="988"/>
        <end position="1012"/>
    </location>
</feature>
<evidence type="ECO:0000256" key="5">
    <source>
        <dbReference type="ARBA" id="ARBA00023136"/>
    </source>
</evidence>
<evidence type="ECO:0000313" key="9">
    <source>
        <dbReference type="EMBL" id="MCM2387137.1"/>
    </source>
</evidence>
<feature type="transmembrane region" description="Helical" evidence="7">
    <location>
        <begin position="531"/>
        <end position="551"/>
    </location>
</feature>
<comment type="caution">
    <text evidence="9">The sequence shown here is derived from an EMBL/GenBank/DDBJ whole genome shotgun (WGS) entry which is preliminary data.</text>
</comment>
<evidence type="ECO:0000313" key="10">
    <source>
        <dbReference type="Proteomes" id="UP001431429"/>
    </source>
</evidence>
<name>A0ABT0UG30_9ACTN</name>
<keyword evidence="10" id="KW-1185">Reference proteome</keyword>
<feature type="transmembrane region" description="Helical" evidence="7">
    <location>
        <begin position="430"/>
        <end position="451"/>
    </location>
</feature>
<keyword evidence="4 7" id="KW-1133">Transmembrane helix</keyword>
<accession>A0ABT0UG30</accession>
<evidence type="ECO:0000256" key="6">
    <source>
        <dbReference type="ARBA" id="ARBA00038076"/>
    </source>
</evidence>